<evidence type="ECO:0000313" key="1">
    <source>
        <dbReference type="EMBL" id="PCS21804.1"/>
    </source>
</evidence>
<reference evidence="2" key="1">
    <citation type="submission" date="2017-04" db="EMBL/GenBank/DDBJ databases">
        <title>Genome evolution of the luminous symbionts of deep sea anglerfish.</title>
        <authorList>
            <person name="Hendry T.A."/>
        </authorList>
    </citation>
    <scope>NUCLEOTIDE SEQUENCE [LARGE SCALE GENOMIC DNA]</scope>
</reference>
<evidence type="ECO:0000313" key="2">
    <source>
        <dbReference type="Proteomes" id="UP000219020"/>
    </source>
</evidence>
<gene>
    <name evidence="1" type="ORF">BTN49_2625</name>
</gene>
<dbReference type="AlphaFoldDB" id="A0A2A5T0W9"/>
<dbReference type="Proteomes" id="UP000219020">
    <property type="component" value="Unassembled WGS sequence"/>
</dbReference>
<keyword evidence="2" id="KW-1185">Reference proteome</keyword>
<dbReference type="EMBL" id="NBYY01000030">
    <property type="protein sequence ID" value="PCS21804.1"/>
    <property type="molecule type" value="Genomic_DNA"/>
</dbReference>
<sequence length="39" mass="4439">MIQTLSSPMSTVSVKLSFLFLGEHLEEQMNHVFNGFIII</sequence>
<organism evidence="1 2">
    <name type="scientific">Candidatus Enterovibrio escicola</name>
    <dbReference type="NCBI Taxonomy" id="1927127"/>
    <lineage>
        <taxon>Bacteria</taxon>
        <taxon>Pseudomonadati</taxon>
        <taxon>Pseudomonadota</taxon>
        <taxon>Gammaproteobacteria</taxon>
        <taxon>Vibrionales</taxon>
        <taxon>Vibrionaceae</taxon>
        <taxon>Enterovibrio</taxon>
    </lineage>
</organism>
<protein>
    <submittedName>
        <fullName evidence="1">Uncharacterized protein</fullName>
    </submittedName>
</protein>
<proteinExistence type="predicted"/>
<accession>A0A2A5T0W9</accession>
<comment type="caution">
    <text evidence="1">The sequence shown here is derived from an EMBL/GenBank/DDBJ whole genome shotgun (WGS) entry which is preliminary data.</text>
</comment>
<name>A0A2A5T0W9_9GAMM</name>